<dbReference type="Proteomes" id="UP001143856">
    <property type="component" value="Unassembled WGS sequence"/>
</dbReference>
<name>A0ACC1PNC6_9PEZI</name>
<dbReference type="EMBL" id="JAPDGR010000137">
    <property type="protein sequence ID" value="KAJ2995319.1"/>
    <property type="molecule type" value="Genomic_DNA"/>
</dbReference>
<comment type="caution">
    <text evidence="1">The sequence shown here is derived from an EMBL/GenBank/DDBJ whole genome shotgun (WGS) entry which is preliminary data.</text>
</comment>
<evidence type="ECO:0000313" key="1">
    <source>
        <dbReference type="EMBL" id="KAJ2995319.1"/>
    </source>
</evidence>
<gene>
    <name evidence="1" type="ORF">NUW58_g1300</name>
</gene>
<protein>
    <submittedName>
        <fullName evidence="1">Uncharacterized protein</fullName>
    </submittedName>
</protein>
<proteinExistence type="predicted"/>
<organism evidence="1 2">
    <name type="scientific">Xylaria curta</name>
    <dbReference type="NCBI Taxonomy" id="42375"/>
    <lineage>
        <taxon>Eukaryota</taxon>
        <taxon>Fungi</taxon>
        <taxon>Dikarya</taxon>
        <taxon>Ascomycota</taxon>
        <taxon>Pezizomycotina</taxon>
        <taxon>Sordariomycetes</taxon>
        <taxon>Xylariomycetidae</taxon>
        <taxon>Xylariales</taxon>
        <taxon>Xylariaceae</taxon>
        <taxon>Xylaria</taxon>
    </lineage>
</organism>
<keyword evidence="2" id="KW-1185">Reference proteome</keyword>
<reference evidence="1" key="1">
    <citation type="submission" date="2022-10" db="EMBL/GenBank/DDBJ databases">
        <title>Genome Sequence of Xylaria curta.</title>
        <authorList>
            <person name="Buettner E."/>
        </authorList>
    </citation>
    <scope>NUCLEOTIDE SEQUENCE</scope>
    <source>
        <strain evidence="1">Babe10</strain>
    </source>
</reference>
<accession>A0ACC1PNC6</accession>
<sequence length="453" mass="51565">MANSRFEYVKQFEQSDSLLPNTWIVIRVDGRGFTKLCAKYKFEKPNDRRALDLMNNAAKAVMAELPDITIAYGVSDEYSFVLHKTCTLFERRASKLITTIASTFTSYYIHLWSTYFPDTPLSPPLPSFDGRAVCYPSVQNLRDYMSWRQADCHINNLFNTTFWSLIQLGGLDAKEAEKLLAGTLSADKNEILFSRFKINYNNEPEMYKKGSVIFREYELVEPGSHNVAETIDDVAEPVKQSKTQDENDRKRRNKARLVINHLDIIKDDFWDRRPWLLSNKPGKVPNLLCFSSRPPLLFRLSALAYKVLRTLIRCHFSPPGSTDSRYVYSGSHDGKVYVWNMDASLAGKIDVCATTSREKSLPRAYRQYYARRGLPGWSTIVRDASWHPTAPFIAASSLNGWDNALGTVTLHSYNEGSLDEGFPEMGTAYDEKLQQVSGGNRDDSGMELLDESP</sequence>
<evidence type="ECO:0000313" key="2">
    <source>
        <dbReference type="Proteomes" id="UP001143856"/>
    </source>
</evidence>